<dbReference type="InParanoid" id="A0A151GN78"/>
<dbReference type="GeneID" id="63718150"/>
<evidence type="ECO:0000256" key="2">
    <source>
        <dbReference type="SAM" id="MobiDB-lite"/>
    </source>
</evidence>
<proteinExistence type="predicted"/>
<name>A0A151GN78_DRECN</name>
<evidence type="ECO:0000313" key="4">
    <source>
        <dbReference type="EMBL" id="KYK58491.1"/>
    </source>
</evidence>
<reference evidence="4 5" key="1">
    <citation type="journal article" date="2016" name="Sci. Rep.">
        <title>Insights into Adaptations to a Near-Obligate Nematode Endoparasitic Lifestyle from the Finished Genome of Drechmeria coniospora.</title>
        <authorList>
            <person name="Zhang L."/>
            <person name="Zhou Z."/>
            <person name="Guo Q."/>
            <person name="Fokkens L."/>
            <person name="Miskei M."/>
            <person name="Pocsi I."/>
            <person name="Zhang W."/>
            <person name="Chen M."/>
            <person name="Wang L."/>
            <person name="Sun Y."/>
            <person name="Donzelli B.G."/>
            <person name="Gibson D.M."/>
            <person name="Nelson D.R."/>
            <person name="Luo J.G."/>
            <person name="Rep M."/>
            <person name="Liu H."/>
            <person name="Yang S."/>
            <person name="Wang J."/>
            <person name="Krasnoff S.B."/>
            <person name="Xu Y."/>
            <person name="Molnar I."/>
            <person name="Lin M."/>
        </authorList>
    </citation>
    <scope>NUCLEOTIDE SEQUENCE [LARGE SCALE GENOMIC DNA]</scope>
    <source>
        <strain evidence="4 5">ARSEF 6962</strain>
    </source>
</reference>
<feature type="region of interest" description="Disordered" evidence="2">
    <location>
        <begin position="83"/>
        <end position="132"/>
    </location>
</feature>
<feature type="domain" description="DUF7896" evidence="3">
    <location>
        <begin position="416"/>
        <end position="503"/>
    </location>
</feature>
<feature type="region of interest" description="Disordered" evidence="2">
    <location>
        <begin position="466"/>
        <end position="491"/>
    </location>
</feature>
<evidence type="ECO:0000259" key="3">
    <source>
        <dbReference type="Pfam" id="PF25438"/>
    </source>
</evidence>
<feature type="coiled-coil region" evidence="1">
    <location>
        <begin position="1"/>
        <end position="28"/>
    </location>
</feature>
<keyword evidence="5" id="KW-1185">Reference proteome</keyword>
<dbReference type="InterPro" id="IPR057218">
    <property type="entry name" value="DUF7896"/>
</dbReference>
<evidence type="ECO:0000313" key="5">
    <source>
        <dbReference type="Proteomes" id="UP000076580"/>
    </source>
</evidence>
<dbReference type="EMBL" id="LAYC01000002">
    <property type="protein sequence ID" value="KYK58491.1"/>
    <property type="molecule type" value="Genomic_DNA"/>
</dbReference>
<dbReference type="PANTHER" id="PTHR42031">
    <property type="entry name" value="KEY LIME PATHOGENICITY PROTEIN"/>
    <property type="match status" value="1"/>
</dbReference>
<protein>
    <recommendedName>
        <fullName evidence="3">DUF7896 domain-containing protein</fullName>
    </recommendedName>
</protein>
<dbReference type="RefSeq" id="XP_040657843.1">
    <property type="nucleotide sequence ID" value="XM_040802810.1"/>
</dbReference>
<dbReference type="Proteomes" id="UP000076580">
    <property type="component" value="Chromosome 02"/>
</dbReference>
<accession>A0A151GN78</accession>
<evidence type="ECO:0000256" key="1">
    <source>
        <dbReference type="SAM" id="Coils"/>
    </source>
</evidence>
<dbReference type="STRING" id="98403.A0A151GN78"/>
<feature type="compositionally biased region" description="Basic residues" evidence="2">
    <location>
        <begin position="466"/>
        <end position="475"/>
    </location>
</feature>
<organism evidence="4 5">
    <name type="scientific">Drechmeria coniospora</name>
    <name type="common">Nematophagous fungus</name>
    <name type="synonym">Meria coniospora</name>
    <dbReference type="NCBI Taxonomy" id="98403"/>
    <lineage>
        <taxon>Eukaryota</taxon>
        <taxon>Fungi</taxon>
        <taxon>Dikarya</taxon>
        <taxon>Ascomycota</taxon>
        <taxon>Pezizomycotina</taxon>
        <taxon>Sordariomycetes</taxon>
        <taxon>Hypocreomycetidae</taxon>
        <taxon>Hypocreales</taxon>
        <taxon>Ophiocordycipitaceae</taxon>
        <taxon>Drechmeria</taxon>
    </lineage>
</organism>
<dbReference type="AlphaFoldDB" id="A0A151GN78"/>
<dbReference type="Pfam" id="PF25438">
    <property type="entry name" value="DUF7896"/>
    <property type="match status" value="1"/>
</dbReference>
<feature type="compositionally biased region" description="Low complexity" evidence="2">
    <location>
        <begin position="311"/>
        <end position="329"/>
    </location>
</feature>
<keyword evidence="1" id="KW-0175">Coiled coil</keyword>
<comment type="caution">
    <text evidence="4">The sequence shown here is derived from an EMBL/GenBank/DDBJ whole genome shotgun (WGS) entry which is preliminary data.</text>
</comment>
<feature type="region of interest" description="Disordered" evidence="2">
    <location>
        <begin position="305"/>
        <end position="385"/>
    </location>
</feature>
<feature type="compositionally biased region" description="Low complexity" evidence="2">
    <location>
        <begin position="96"/>
        <end position="110"/>
    </location>
</feature>
<gene>
    <name evidence="4" type="ORF">DCS_05507</name>
</gene>
<sequence length="634" mass="68819">MNRHLTNIEELQRHLARHEQEVALCKRALGENIACVNNAPLHVSNASGTTLGVDVGVDVTHGQSSTGPVADPTLCANDSRLPVGLYPKGVRPQKKSSSSTAMSRSASTSRSRNETLLPSHRTAASIPNITSDHRTSLLNRQLPSVQEDGTVPELGVDPATYLARVDANELSYMSLTSTDLSPRDIYSSFNGPSACPSMISATSTIELTQPMTRENSFIDRPLENATSPLYSSRLLQGHDLISMGHEATLACATTGMVDLVEEQPIGDQEFFGLGAGFAQPILPQTYSASPPGVDDGKSLLLASSSTPMEKSASNTSATSARSTASNASRRFQEACKRVRQNGSRNLIAPKLQRPSGKAQSGTPPPTTIGRHPSPRSPYQRPKHPRVYCNQCDDHPDGFRGDHELRRHLSAKHMVAVKKFICRDPATVGLKSPVQVLYPLTDCRSCVSRKQYGAYYNAAAHLRRTHFKPKAVRGKNKTSEERRGGKGGGDWPPMSDLRMWYEEVTVASDWTAQQNQVGNDVEYDMLESEHVCPGVGNGSISYATNDAFGTAMMDPFERRMHDVAGAMSVTTGVATGYSQFQGMDYMNEAAPEYPAVSRGSHSPFLAHLTAATTAPMPHYDADVIAETIMWPMEDC</sequence>
<dbReference type="PANTHER" id="PTHR42031:SF1">
    <property type="entry name" value="KEY LIME PATHOGENICITY PROTEIN"/>
    <property type="match status" value="1"/>
</dbReference>